<dbReference type="Proteomes" id="UP000831701">
    <property type="component" value="Chromosome 22"/>
</dbReference>
<name>A0ACB8VH63_9TELE</name>
<feature type="non-terminal residue" evidence="1">
    <location>
        <position position="449"/>
    </location>
</feature>
<keyword evidence="2" id="KW-1185">Reference proteome</keyword>
<gene>
    <name evidence="1" type="ORF">L3Q82_019102</name>
</gene>
<accession>A0ACB8VH63</accession>
<evidence type="ECO:0000313" key="2">
    <source>
        <dbReference type="Proteomes" id="UP000831701"/>
    </source>
</evidence>
<reference evidence="1" key="1">
    <citation type="submission" date="2022-04" db="EMBL/GenBank/DDBJ databases">
        <title>Jade perch genome.</title>
        <authorList>
            <person name="Chao B."/>
        </authorList>
    </citation>
    <scope>NUCLEOTIDE SEQUENCE</scope>
    <source>
        <strain evidence="1">CB-2022</strain>
    </source>
</reference>
<protein>
    <submittedName>
        <fullName evidence="1">Uncharacterized protein</fullName>
    </submittedName>
</protein>
<proteinExistence type="predicted"/>
<evidence type="ECO:0000313" key="1">
    <source>
        <dbReference type="EMBL" id="KAI3354598.1"/>
    </source>
</evidence>
<sequence length="449" mass="50556">MPTTALGSEATGFSPYYLLFGRTPRLPIDILFNLPPREQQVSYTEYVPKWQTRMKEAYEIASTTAQKEAAKGKRYYDQKVYGVQLHPGNRVLLRNLKERGGPGKLRSHWEDAVYVVMSQKNPDMPVYEIKPENGGKSRTVHRNLLLPCDSFTCGKAGRKRARQKEEKSEAKQERSSVTAAGTTDVDSEDEGELVWRFSHQHEHDGSVTTKKPNIEPCEQQVEEPGKRGNQPDLQGVGEERLELQGAQDHLDQQEQQAEYTSDEEKQRRLSGDSDGEQGSSPQVLNSHPQRERRRPRMLTYDALGQPTVRQVGVDRVEVSEPAPRYQRLFELWLLSAGQICWCDCDHENFLLGDLVFFSPERFFVSSGVLPPSDNQEERLYDFMLSESGEAPGVDVSHKEVKTQQAGGQERDSQSAPQAPATSEDEEQTVTAGESRMGTVGGQRATICPK</sequence>
<organism evidence="1 2">
    <name type="scientific">Scortum barcoo</name>
    <name type="common">barcoo grunter</name>
    <dbReference type="NCBI Taxonomy" id="214431"/>
    <lineage>
        <taxon>Eukaryota</taxon>
        <taxon>Metazoa</taxon>
        <taxon>Chordata</taxon>
        <taxon>Craniata</taxon>
        <taxon>Vertebrata</taxon>
        <taxon>Euteleostomi</taxon>
        <taxon>Actinopterygii</taxon>
        <taxon>Neopterygii</taxon>
        <taxon>Teleostei</taxon>
        <taxon>Neoteleostei</taxon>
        <taxon>Acanthomorphata</taxon>
        <taxon>Eupercaria</taxon>
        <taxon>Centrarchiformes</taxon>
        <taxon>Terapontoidei</taxon>
        <taxon>Terapontidae</taxon>
        <taxon>Scortum</taxon>
    </lineage>
</organism>
<comment type="caution">
    <text evidence="1">The sequence shown here is derived from an EMBL/GenBank/DDBJ whole genome shotgun (WGS) entry which is preliminary data.</text>
</comment>
<dbReference type="EMBL" id="CM041552">
    <property type="protein sequence ID" value="KAI3354598.1"/>
    <property type="molecule type" value="Genomic_DNA"/>
</dbReference>